<dbReference type="GO" id="GO:0016747">
    <property type="term" value="F:acyltransferase activity, transferring groups other than amino-acyl groups"/>
    <property type="evidence" value="ECO:0007669"/>
    <property type="project" value="InterPro"/>
</dbReference>
<dbReference type="InterPro" id="IPR050879">
    <property type="entry name" value="Acyltransferase_3"/>
</dbReference>
<feature type="transmembrane region" description="Helical" evidence="1">
    <location>
        <begin position="45"/>
        <end position="68"/>
    </location>
</feature>
<feature type="transmembrane region" description="Helical" evidence="1">
    <location>
        <begin position="277"/>
        <end position="296"/>
    </location>
</feature>
<dbReference type="EMBL" id="RBIM01000006">
    <property type="protein sequence ID" value="RKQ95584.1"/>
    <property type="molecule type" value="Genomic_DNA"/>
</dbReference>
<dbReference type="RefSeq" id="WP_121212071.1">
    <property type="nucleotide sequence ID" value="NZ_RBIM01000006.1"/>
</dbReference>
<dbReference type="GO" id="GO:0000271">
    <property type="term" value="P:polysaccharide biosynthetic process"/>
    <property type="evidence" value="ECO:0007669"/>
    <property type="project" value="TreeGrafter"/>
</dbReference>
<dbReference type="PANTHER" id="PTHR23028:SF131">
    <property type="entry name" value="BLR2367 PROTEIN"/>
    <property type="match status" value="1"/>
</dbReference>
<gene>
    <name evidence="3" type="ORF">C7435_2687</name>
</gene>
<feature type="transmembrane region" description="Helical" evidence="1">
    <location>
        <begin position="302"/>
        <end position="324"/>
    </location>
</feature>
<dbReference type="InterPro" id="IPR002656">
    <property type="entry name" value="Acyl_transf_3_dom"/>
</dbReference>
<keyword evidence="1" id="KW-0472">Membrane</keyword>
<dbReference type="OrthoDB" id="9796461at2"/>
<feature type="transmembrane region" description="Helical" evidence="1">
    <location>
        <begin position="184"/>
        <end position="203"/>
    </location>
</feature>
<dbReference type="AlphaFoldDB" id="A0A495D212"/>
<reference evidence="3 4" key="1">
    <citation type="submission" date="2018-10" db="EMBL/GenBank/DDBJ databases">
        <title>Genomic Encyclopedia of Type Strains, Phase IV (KMG-IV): sequencing the most valuable type-strain genomes for metagenomic binning, comparative biology and taxonomic classification.</title>
        <authorList>
            <person name="Goeker M."/>
        </authorList>
    </citation>
    <scope>NUCLEOTIDE SEQUENCE [LARGE SCALE GENOMIC DNA]</scope>
    <source>
        <strain evidence="3 4">DSM 4734</strain>
    </source>
</reference>
<dbReference type="Proteomes" id="UP000273675">
    <property type="component" value="Unassembled WGS sequence"/>
</dbReference>
<dbReference type="GO" id="GO:0016020">
    <property type="term" value="C:membrane"/>
    <property type="evidence" value="ECO:0007669"/>
    <property type="project" value="TreeGrafter"/>
</dbReference>
<keyword evidence="1" id="KW-0812">Transmembrane</keyword>
<evidence type="ECO:0000259" key="2">
    <source>
        <dbReference type="Pfam" id="PF01757"/>
    </source>
</evidence>
<dbReference type="PANTHER" id="PTHR23028">
    <property type="entry name" value="ACETYLTRANSFERASE"/>
    <property type="match status" value="1"/>
</dbReference>
<feature type="transmembrane region" description="Helical" evidence="1">
    <location>
        <begin position="89"/>
        <end position="111"/>
    </location>
</feature>
<feature type="domain" description="Acyltransferase 3" evidence="2">
    <location>
        <begin position="11"/>
        <end position="321"/>
    </location>
</feature>
<evidence type="ECO:0000313" key="4">
    <source>
        <dbReference type="Proteomes" id="UP000273675"/>
    </source>
</evidence>
<evidence type="ECO:0000256" key="1">
    <source>
        <dbReference type="SAM" id="Phobius"/>
    </source>
</evidence>
<keyword evidence="1" id="KW-1133">Transmembrane helix</keyword>
<organism evidence="3 4">
    <name type="scientific">Maricaulis maris</name>
    <dbReference type="NCBI Taxonomy" id="74318"/>
    <lineage>
        <taxon>Bacteria</taxon>
        <taxon>Pseudomonadati</taxon>
        <taxon>Pseudomonadota</taxon>
        <taxon>Alphaproteobacteria</taxon>
        <taxon>Maricaulales</taxon>
        <taxon>Maricaulaceae</taxon>
        <taxon>Maricaulis</taxon>
    </lineage>
</organism>
<feature type="transmembrane region" description="Helical" evidence="1">
    <location>
        <begin position="15"/>
        <end position="33"/>
    </location>
</feature>
<name>A0A495D212_9PROT</name>
<accession>A0A495D212</accession>
<evidence type="ECO:0000313" key="3">
    <source>
        <dbReference type="EMBL" id="RKQ95584.1"/>
    </source>
</evidence>
<proteinExistence type="predicted"/>
<feature type="transmembrane region" description="Helical" evidence="1">
    <location>
        <begin position="160"/>
        <end position="178"/>
    </location>
</feature>
<protein>
    <submittedName>
        <fullName evidence="3">Peptidoglycan/LPS O-acetylase OafA/YrhL</fullName>
    </submittedName>
</protein>
<feature type="transmembrane region" description="Helical" evidence="1">
    <location>
        <begin position="215"/>
        <end position="236"/>
    </location>
</feature>
<feature type="transmembrane region" description="Helical" evidence="1">
    <location>
        <begin position="131"/>
        <end position="153"/>
    </location>
</feature>
<sequence>MPTARPHAEIIELQYLRAIAVMMVVVGHLHQAGSRFLGADGFGPVGFTGFAGVDVFFVISGFIIHTLYRQADGPSLAFGLKRLNRIFPLYWIFTALVAIGYMLIGDQLGFADQSIDWVTSLSLLPTGQPPLLLVGWTLTHELYFYLVYGLALFLPRRWRLAAAGLWAGLTLLAMTDILRPGPPWAVLALSGFNLQFLAGIVLAEFRDRLPSMRGAASLLAVLGFALAAVWTGRFGIEGLAHADTRAMIFAPLAIGIVAAVLAWQPRWPRGFAAVGDWSYAIYLGHLLVISVLARLLPDLIPGALSGLLVLYATGLTGSIALGALAHRWVERPLLVAGKQLISRVSRPGRPRT</sequence>
<dbReference type="Pfam" id="PF01757">
    <property type="entry name" value="Acyl_transf_3"/>
    <property type="match status" value="1"/>
</dbReference>
<comment type="caution">
    <text evidence="3">The sequence shown here is derived from an EMBL/GenBank/DDBJ whole genome shotgun (WGS) entry which is preliminary data.</text>
</comment>
<feature type="transmembrane region" description="Helical" evidence="1">
    <location>
        <begin position="248"/>
        <end position="265"/>
    </location>
</feature>